<dbReference type="SUPFAM" id="SSF47144">
    <property type="entry name" value="HSC20 (HSCB), C-terminal oligomerisation domain"/>
    <property type="match status" value="1"/>
</dbReference>
<dbReference type="NCBIfam" id="TIGR00714">
    <property type="entry name" value="hscB"/>
    <property type="match status" value="1"/>
</dbReference>
<evidence type="ECO:0000256" key="4">
    <source>
        <dbReference type="SAM" id="MobiDB-lite"/>
    </source>
</evidence>
<keyword evidence="2" id="KW-0143">Chaperone</keyword>
<keyword evidence="3" id="KW-0175">Coiled coil</keyword>
<dbReference type="Proteomes" id="UP000014074">
    <property type="component" value="Unassembled WGS sequence"/>
</dbReference>
<dbReference type="KEGG" id="tmn:UCRPA7_7999"/>
<name>R8BB31_PHAM7</name>
<keyword evidence="7" id="KW-1185">Reference proteome</keyword>
<accession>R8BB31</accession>
<evidence type="ECO:0000313" key="6">
    <source>
        <dbReference type="EMBL" id="EON96501.1"/>
    </source>
</evidence>
<dbReference type="HOGENOM" id="CLU_068529_1_0_1"/>
<evidence type="ECO:0000256" key="1">
    <source>
        <dbReference type="ARBA" id="ARBA00010476"/>
    </source>
</evidence>
<protein>
    <submittedName>
        <fullName evidence="6">Putative fe-s protein assembly co-chaperone protein</fullName>
    </submittedName>
</protein>
<dbReference type="eggNOG" id="KOG3192">
    <property type="taxonomic scope" value="Eukaryota"/>
</dbReference>
<dbReference type="RefSeq" id="XP_007918710.1">
    <property type="nucleotide sequence ID" value="XM_007920519.1"/>
</dbReference>
<feature type="compositionally biased region" description="Basic and acidic residues" evidence="4">
    <location>
        <begin position="101"/>
        <end position="113"/>
    </location>
</feature>
<dbReference type="AlphaFoldDB" id="R8BB31"/>
<gene>
    <name evidence="6" type="ORF">UCRPA7_7999</name>
</gene>
<dbReference type="InterPro" id="IPR036386">
    <property type="entry name" value="HscB_C_sf"/>
</dbReference>
<dbReference type="GeneID" id="19328808"/>
<dbReference type="EMBL" id="KB933331">
    <property type="protein sequence ID" value="EON96501.1"/>
    <property type="molecule type" value="Genomic_DNA"/>
</dbReference>
<dbReference type="OrthoDB" id="448954at2759"/>
<dbReference type="GO" id="GO:0001671">
    <property type="term" value="F:ATPase activator activity"/>
    <property type="evidence" value="ECO:0007669"/>
    <property type="project" value="InterPro"/>
</dbReference>
<dbReference type="GO" id="GO:0051259">
    <property type="term" value="P:protein complex oligomerization"/>
    <property type="evidence" value="ECO:0007669"/>
    <property type="project" value="InterPro"/>
</dbReference>
<feature type="compositionally biased region" description="Polar residues" evidence="4">
    <location>
        <begin position="1"/>
        <end position="25"/>
    </location>
</feature>
<dbReference type="Gene3D" id="1.20.1280.20">
    <property type="entry name" value="HscB, C-terminal domain"/>
    <property type="match status" value="1"/>
</dbReference>
<dbReference type="PANTHER" id="PTHR14021:SF15">
    <property type="entry name" value="IRON-SULFUR CLUSTER CO-CHAPERONE PROTEIN HSCB"/>
    <property type="match status" value="1"/>
</dbReference>
<proteinExistence type="inferred from homology"/>
<evidence type="ECO:0000256" key="2">
    <source>
        <dbReference type="ARBA" id="ARBA00023186"/>
    </source>
</evidence>
<reference evidence="7" key="1">
    <citation type="journal article" date="2013" name="Genome Announc.">
        <title>Draft genome sequence of the ascomycete Phaeoacremonium aleophilum strain UCR-PA7, a causal agent of the esca disease complex in grapevines.</title>
        <authorList>
            <person name="Blanco-Ulate B."/>
            <person name="Rolshausen P."/>
            <person name="Cantu D."/>
        </authorList>
    </citation>
    <scope>NUCLEOTIDE SEQUENCE [LARGE SCALE GENOMIC DNA]</scope>
    <source>
        <strain evidence="7">UCR-PA7</strain>
    </source>
</reference>
<comment type="similarity">
    <text evidence="1">Belongs to the HscB family.</text>
</comment>
<feature type="region of interest" description="Disordered" evidence="4">
    <location>
        <begin position="87"/>
        <end position="113"/>
    </location>
</feature>
<feature type="region of interest" description="Disordered" evidence="4">
    <location>
        <begin position="1"/>
        <end position="39"/>
    </location>
</feature>
<evidence type="ECO:0000313" key="7">
    <source>
        <dbReference type="Proteomes" id="UP000014074"/>
    </source>
</evidence>
<evidence type="ECO:0000256" key="3">
    <source>
        <dbReference type="SAM" id="Coils"/>
    </source>
</evidence>
<dbReference type="GO" id="GO:0051087">
    <property type="term" value="F:protein-folding chaperone binding"/>
    <property type="evidence" value="ECO:0007669"/>
    <property type="project" value="InterPro"/>
</dbReference>
<dbReference type="Pfam" id="PF07743">
    <property type="entry name" value="HSCB_C"/>
    <property type="match status" value="1"/>
</dbReference>
<dbReference type="Gene3D" id="1.10.287.110">
    <property type="entry name" value="DnaJ domain"/>
    <property type="match status" value="1"/>
</dbReference>
<dbReference type="SUPFAM" id="SSF46565">
    <property type="entry name" value="Chaperone J-domain"/>
    <property type="match status" value="1"/>
</dbReference>
<dbReference type="GO" id="GO:0044571">
    <property type="term" value="P:[2Fe-2S] cluster assembly"/>
    <property type="evidence" value="ECO:0007669"/>
    <property type="project" value="InterPro"/>
</dbReference>
<dbReference type="PANTHER" id="PTHR14021">
    <property type="entry name" value="IRON-SULFUR CLUSTER CO-CHAPERONE PROTEIN HSCB"/>
    <property type="match status" value="1"/>
</dbReference>
<sequence length="240" mass="26599">MSQRVGISSTTIASRATAGNPSQADAQREQMSGDAEIRTQVPPSALSYYALFPQTLSTGPPPSGPFHIDVRALRREFLQLQAASHPDFHHHAASSGGDGDPSGRHSESRRKAEAVSAHINAAYKTLSNPLLRAQYLLHERFGVDLAGDEASEMAIPDQDLLMTVLEARETIENAESEEDLEEVQQENDERIKESEELLGEAFAKDDVEMAKSEAIRLRYWVNIKESIDNWERGKPIVLQH</sequence>
<feature type="coiled-coil region" evidence="3">
    <location>
        <begin position="164"/>
        <end position="200"/>
    </location>
</feature>
<dbReference type="InterPro" id="IPR009073">
    <property type="entry name" value="HscB_oligo_C"/>
</dbReference>
<dbReference type="InterPro" id="IPR036869">
    <property type="entry name" value="J_dom_sf"/>
</dbReference>
<organism evidence="6 7">
    <name type="scientific">Phaeoacremonium minimum (strain UCR-PA7)</name>
    <name type="common">Esca disease fungus</name>
    <name type="synonym">Togninia minima</name>
    <dbReference type="NCBI Taxonomy" id="1286976"/>
    <lineage>
        <taxon>Eukaryota</taxon>
        <taxon>Fungi</taxon>
        <taxon>Dikarya</taxon>
        <taxon>Ascomycota</taxon>
        <taxon>Pezizomycotina</taxon>
        <taxon>Sordariomycetes</taxon>
        <taxon>Sordariomycetidae</taxon>
        <taxon>Togniniales</taxon>
        <taxon>Togniniaceae</taxon>
        <taxon>Phaeoacremonium</taxon>
    </lineage>
</organism>
<dbReference type="GO" id="GO:0005739">
    <property type="term" value="C:mitochondrion"/>
    <property type="evidence" value="ECO:0007669"/>
    <property type="project" value="TreeGrafter"/>
</dbReference>
<evidence type="ECO:0000259" key="5">
    <source>
        <dbReference type="Pfam" id="PF07743"/>
    </source>
</evidence>
<dbReference type="InterPro" id="IPR004640">
    <property type="entry name" value="HscB"/>
</dbReference>
<feature type="domain" description="Co-chaperone HscB C-terminal oligomerisation" evidence="5">
    <location>
        <begin position="157"/>
        <end position="228"/>
    </location>
</feature>